<keyword evidence="5" id="KW-0812">Transmembrane</keyword>
<organism evidence="12 13">
    <name type="scientific">Janthinobacterium lividum</name>
    <dbReference type="NCBI Taxonomy" id="29581"/>
    <lineage>
        <taxon>Bacteria</taxon>
        <taxon>Pseudomonadati</taxon>
        <taxon>Pseudomonadota</taxon>
        <taxon>Betaproteobacteria</taxon>
        <taxon>Burkholderiales</taxon>
        <taxon>Oxalobacteraceae</taxon>
        <taxon>Janthinobacterium</taxon>
    </lineage>
</organism>
<evidence type="ECO:0000313" key="12">
    <source>
        <dbReference type="EMBL" id="TNC79000.1"/>
    </source>
</evidence>
<evidence type="ECO:0000256" key="1">
    <source>
        <dbReference type="ARBA" id="ARBA00004571"/>
    </source>
</evidence>
<evidence type="ECO:0000256" key="3">
    <source>
        <dbReference type="ARBA" id="ARBA00022448"/>
    </source>
</evidence>
<dbReference type="InterPro" id="IPR033900">
    <property type="entry name" value="Gram_neg_porin_domain"/>
</dbReference>
<dbReference type="GO" id="GO:0015288">
    <property type="term" value="F:porin activity"/>
    <property type="evidence" value="ECO:0007669"/>
    <property type="project" value="UniProtKB-KW"/>
</dbReference>
<evidence type="ECO:0000259" key="11">
    <source>
        <dbReference type="Pfam" id="PF13609"/>
    </source>
</evidence>
<dbReference type="GO" id="GO:0006811">
    <property type="term" value="P:monoatomic ion transport"/>
    <property type="evidence" value="ECO:0007669"/>
    <property type="project" value="UniProtKB-KW"/>
</dbReference>
<sequence length="383" mass="40427">MLSLAKKAPRKHPPKKNGDTMRHCSTFALLFAASGACLGQSGAVLYGIADAGIRYGKGLNAANAPTAGGTTPAVSSGINNTSRWGLRGQEDLGGGWQALYRLEGGLNLDTGSAAKSDKLFDRQAWVGLKSPLGSVTLGRQATLLADAIAPVDPLGIRYASFNPNVNIAGLSNTAFGRHSFGQQYGSSGYADNFYRLDNMVKTSASLGPVVARAAYSFGEVAGATSPLSTWGGALIYQQAGLAVSGAVMRFRNRDNRSLDAATVGAAYKMDAWQFKANLGVNRADVGAGKSVRQGVMSAGVSRQMAQDVLLTTAYYKVRRSATGHVDDGFQRAFAYLEKTLSPRSTLYLESDYTLWQGDAAGVTGTRPNDRKGMGLTLGLMHKF</sequence>
<keyword evidence="10" id="KW-0998">Cell outer membrane</keyword>
<evidence type="ECO:0000256" key="6">
    <source>
        <dbReference type="ARBA" id="ARBA00022729"/>
    </source>
</evidence>
<evidence type="ECO:0000256" key="5">
    <source>
        <dbReference type="ARBA" id="ARBA00022692"/>
    </source>
</evidence>
<dbReference type="GO" id="GO:0009279">
    <property type="term" value="C:cell outer membrane"/>
    <property type="evidence" value="ECO:0007669"/>
    <property type="project" value="UniProtKB-SubCell"/>
</dbReference>
<evidence type="ECO:0000256" key="2">
    <source>
        <dbReference type="ARBA" id="ARBA00011233"/>
    </source>
</evidence>
<keyword evidence="8" id="KW-0626">Porin</keyword>
<keyword evidence="4" id="KW-1134">Transmembrane beta strand</keyword>
<dbReference type="Proteomes" id="UP000305681">
    <property type="component" value="Unassembled WGS sequence"/>
</dbReference>
<dbReference type="SUPFAM" id="SSF56935">
    <property type="entry name" value="Porins"/>
    <property type="match status" value="1"/>
</dbReference>
<dbReference type="InterPro" id="IPR050298">
    <property type="entry name" value="Gram-neg_bact_OMP"/>
</dbReference>
<gene>
    <name evidence="12" type="ORF">FHI69_07145</name>
</gene>
<comment type="subcellular location">
    <subcellularLocation>
        <location evidence="1">Cell outer membrane</location>
        <topology evidence="1">Multi-pass membrane protein</topology>
    </subcellularLocation>
</comment>
<dbReference type="EMBL" id="VDGE01000001">
    <property type="protein sequence ID" value="TNC79000.1"/>
    <property type="molecule type" value="Genomic_DNA"/>
</dbReference>
<keyword evidence="3" id="KW-0813">Transport</keyword>
<comment type="caution">
    <text evidence="12">The sequence shown here is derived from an EMBL/GenBank/DDBJ whole genome shotgun (WGS) entry which is preliminary data.</text>
</comment>
<name>A0A5C4NYB8_9BURK</name>
<dbReference type="PANTHER" id="PTHR34501">
    <property type="entry name" value="PROTEIN YDDL-RELATED"/>
    <property type="match status" value="1"/>
</dbReference>
<feature type="domain" description="Porin" evidence="11">
    <location>
        <begin position="28"/>
        <end position="352"/>
    </location>
</feature>
<dbReference type="AlphaFoldDB" id="A0A5C4NYB8"/>
<evidence type="ECO:0000313" key="13">
    <source>
        <dbReference type="Proteomes" id="UP000305681"/>
    </source>
</evidence>
<evidence type="ECO:0000256" key="4">
    <source>
        <dbReference type="ARBA" id="ARBA00022452"/>
    </source>
</evidence>
<evidence type="ECO:0000256" key="7">
    <source>
        <dbReference type="ARBA" id="ARBA00023065"/>
    </source>
</evidence>
<evidence type="ECO:0000256" key="8">
    <source>
        <dbReference type="ARBA" id="ARBA00023114"/>
    </source>
</evidence>
<dbReference type="InterPro" id="IPR023614">
    <property type="entry name" value="Porin_dom_sf"/>
</dbReference>
<dbReference type="Pfam" id="PF13609">
    <property type="entry name" value="Porin_4"/>
    <property type="match status" value="1"/>
</dbReference>
<dbReference type="CDD" id="cd00342">
    <property type="entry name" value="gram_neg_porins"/>
    <property type="match status" value="1"/>
</dbReference>
<dbReference type="Gene3D" id="2.40.160.10">
    <property type="entry name" value="Porin"/>
    <property type="match status" value="1"/>
</dbReference>
<accession>A0A5C4NYB8</accession>
<evidence type="ECO:0000256" key="10">
    <source>
        <dbReference type="ARBA" id="ARBA00023237"/>
    </source>
</evidence>
<keyword evidence="9" id="KW-0472">Membrane</keyword>
<protein>
    <submittedName>
        <fullName evidence="12">Porin</fullName>
    </submittedName>
</protein>
<proteinExistence type="predicted"/>
<dbReference type="PANTHER" id="PTHR34501:SF9">
    <property type="entry name" value="MAJOR OUTER MEMBRANE PROTEIN P.IA"/>
    <property type="match status" value="1"/>
</dbReference>
<evidence type="ECO:0000256" key="9">
    <source>
        <dbReference type="ARBA" id="ARBA00023136"/>
    </source>
</evidence>
<dbReference type="GO" id="GO:0046930">
    <property type="term" value="C:pore complex"/>
    <property type="evidence" value="ECO:0007669"/>
    <property type="project" value="UniProtKB-KW"/>
</dbReference>
<keyword evidence="7" id="KW-0406">Ion transport</keyword>
<keyword evidence="6" id="KW-0732">Signal</keyword>
<reference evidence="12 13" key="1">
    <citation type="submission" date="2019-06" db="EMBL/GenBank/DDBJ databases">
        <title>Genome sequence of Janthinobacterium lividum UCD_MED1.</title>
        <authorList>
            <person name="De Leon M.E."/>
            <person name="Jospin G."/>
        </authorList>
    </citation>
    <scope>NUCLEOTIDE SEQUENCE [LARGE SCALE GENOMIC DNA]</scope>
    <source>
        <strain evidence="12 13">UCD_MED1</strain>
    </source>
</reference>
<comment type="subunit">
    <text evidence="2">Homotrimer.</text>
</comment>